<evidence type="ECO:0000256" key="1">
    <source>
        <dbReference type="ARBA" id="ARBA00002254"/>
    </source>
</evidence>
<dbReference type="RefSeq" id="WP_101352713.1">
    <property type="nucleotide sequence ID" value="NZ_PIQO01000001.1"/>
</dbReference>
<dbReference type="GO" id="GO:0009425">
    <property type="term" value="C:bacterial-type flagellum basal body"/>
    <property type="evidence" value="ECO:0007669"/>
    <property type="project" value="InterPro"/>
</dbReference>
<gene>
    <name evidence="11" type="ORF">CWO92_03140</name>
</gene>
<evidence type="ECO:0000256" key="9">
    <source>
        <dbReference type="ARBA" id="ARBA00023136"/>
    </source>
</evidence>
<evidence type="ECO:0000313" key="11">
    <source>
        <dbReference type="EMBL" id="PKR87066.1"/>
    </source>
</evidence>
<evidence type="ECO:0000256" key="10">
    <source>
        <dbReference type="RuleBase" id="RU364125"/>
    </source>
</evidence>
<keyword evidence="8" id="KW-1133">Transmembrane helix</keyword>
<evidence type="ECO:0000256" key="8">
    <source>
        <dbReference type="ARBA" id="ARBA00022989"/>
    </source>
</evidence>
<evidence type="ECO:0000256" key="7">
    <source>
        <dbReference type="ARBA" id="ARBA00022779"/>
    </source>
</evidence>
<comment type="subcellular location">
    <subcellularLocation>
        <location evidence="2">Cell membrane</location>
        <topology evidence="2">Single-pass membrane protein</topology>
    </subcellularLocation>
</comment>
<evidence type="ECO:0000256" key="5">
    <source>
        <dbReference type="ARBA" id="ARBA00022500"/>
    </source>
</evidence>
<dbReference type="GO" id="GO:0006935">
    <property type="term" value="P:chemotaxis"/>
    <property type="evidence" value="ECO:0007669"/>
    <property type="project" value="UniProtKB-KW"/>
</dbReference>
<dbReference type="NCBIfam" id="NF005826">
    <property type="entry name" value="PRK07718.1"/>
    <property type="match status" value="1"/>
</dbReference>
<dbReference type="InterPro" id="IPR005503">
    <property type="entry name" value="FliL"/>
</dbReference>
<dbReference type="AlphaFoldDB" id="A0A2N3LR13"/>
<accession>A0A2N3LR13</accession>
<dbReference type="PANTHER" id="PTHR35091:SF2">
    <property type="entry name" value="FLAGELLAR PROTEIN FLIL"/>
    <property type="match status" value="1"/>
</dbReference>
<dbReference type="Pfam" id="PF03748">
    <property type="entry name" value="FliL"/>
    <property type="match status" value="1"/>
</dbReference>
<evidence type="ECO:0000256" key="2">
    <source>
        <dbReference type="ARBA" id="ARBA00004162"/>
    </source>
</evidence>
<keyword evidence="6" id="KW-0812">Transmembrane</keyword>
<keyword evidence="9 10" id="KW-0472">Membrane</keyword>
<keyword evidence="5 10" id="KW-0145">Chemotaxis</keyword>
<comment type="caution">
    <text evidence="11">The sequence shown here is derived from an EMBL/GenBank/DDBJ whole genome shotgun (WGS) entry which is preliminary data.</text>
</comment>
<name>A0A2N3LR13_9BACI</name>
<dbReference type="EMBL" id="PIQO01000001">
    <property type="protein sequence ID" value="PKR87066.1"/>
    <property type="molecule type" value="Genomic_DNA"/>
</dbReference>
<proteinExistence type="inferred from homology"/>
<protein>
    <recommendedName>
        <fullName evidence="10">Flagellar protein FliL</fullName>
    </recommendedName>
</protein>
<dbReference type="OrthoDB" id="2381796at2"/>
<keyword evidence="11" id="KW-0282">Flagellum</keyword>
<organism evidence="11 12">
    <name type="scientific">Heyndrickxia camelliae</name>
    <dbReference type="NCBI Taxonomy" id="1707093"/>
    <lineage>
        <taxon>Bacteria</taxon>
        <taxon>Bacillati</taxon>
        <taxon>Bacillota</taxon>
        <taxon>Bacilli</taxon>
        <taxon>Bacillales</taxon>
        <taxon>Bacillaceae</taxon>
        <taxon>Heyndrickxia</taxon>
    </lineage>
</organism>
<keyword evidence="11" id="KW-0966">Cell projection</keyword>
<keyword evidence="12" id="KW-1185">Reference proteome</keyword>
<dbReference type="GO" id="GO:0071978">
    <property type="term" value="P:bacterial-type flagellum-dependent swarming motility"/>
    <property type="evidence" value="ECO:0007669"/>
    <property type="project" value="TreeGrafter"/>
</dbReference>
<keyword evidence="7 10" id="KW-0283">Flagellar rotation</keyword>
<dbReference type="GO" id="GO:0005886">
    <property type="term" value="C:plasma membrane"/>
    <property type="evidence" value="ECO:0007669"/>
    <property type="project" value="UniProtKB-SubCell"/>
</dbReference>
<sequence length="141" mass="15893">MKNKMMTTMIVLLLVILLAGAIAIIVIYKLDHTSADQAPSIDEVIKQSVDVPEITTNLKGNNFIKIAFKLETNSKKAQEELTKRDFQVKNIIIDQLSEMSPNDLQGQKGKDKLRMALKDRISKIMQDGKVVNVYITSYVIQ</sequence>
<dbReference type="PANTHER" id="PTHR35091">
    <property type="entry name" value="FLAGELLAR PROTEIN FLIL"/>
    <property type="match status" value="1"/>
</dbReference>
<evidence type="ECO:0000256" key="3">
    <source>
        <dbReference type="ARBA" id="ARBA00008281"/>
    </source>
</evidence>
<comment type="function">
    <text evidence="1 10">Controls the rotational direction of flagella during chemotaxis.</text>
</comment>
<evidence type="ECO:0000256" key="6">
    <source>
        <dbReference type="ARBA" id="ARBA00022692"/>
    </source>
</evidence>
<comment type="similarity">
    <text evidence="3 10">Belongs to the FliL family.</text>
</comment>
<reference evidence="11 12" key="1">
    <citation type="submission" date="2017-11" db="EMBL/GenBank/DDBJ databases">
        <title>Bacillus camelliae sp. nov., isolated from pu'er tea.</title>
        <authorList>
            <person name="Niu L."/>
        </authorList>
    </citation>
    <scope>NUCLEOTIDE SEQUENCE [LARGE SCALE GENOMIC DNA]</scope>
    <source>
        <strain evidence="11 12">7578-1</strain>
    </source>
</reference>
<keyword evidence="11" id="KW-0969">Cilium</keyword>
<dbReference type="Proteomes" id="UP000233440">
    <property type="component" value="Unassembled WGS sequence"/>
</dbReference>
<evidence type="ECO:0000256" key="4">
    <source>
        <dbReference type="ARBA" id="ARBA00022475"/>
    </source>
</evidence>
<keyword evidence="4 10" id="KW-1003">Cell membrane</keyword>
<evidence type="ECO:0000313" key="12">
    <source>
        <dbReference type="Proteomes" id="UP000233440"/>
    </source>
</evidence>